<accession>A0A2S3YKV7</accession>
<evidence type="ECO:0000313" key="2">
    <source>
        <dbReference type="Proteomes" id="UP000237511"/>
    </source>
</evidence>
<reference evidence="1 2" key="1">
    <citation type="journal article" date="2014" name="Syst. Appl. Microbiol.">
        <title>Microsymbionts of Phaseolus vulgaris in acid and alkaline soils of Mexico.</title>
        <authorList>
            <person name="Verastegui-Valdes M.M."/>
            <person name="Zhang Y.J."/>
            <person name="Rivera-Orduna F.N."/>
            <person name="Cheng H.P."/>
            <person name="Sui X.H."/>
            <person name="Wang E.T."/>
        </authorList>
    </citation>
    <scope>NUCLEOTIDE SEQUENCE [LARGE SCALE GENOMIC DNA]</scope>
    <source>
        <strain evidence="1 2">FG01</strain>
    </source>
</reference>
<name>A0A2S3YKV7_9HYPH</name>
<comment type="caution">
    <text evidence="1">The sequence shown here is derived from an EMBL/GenBank/DDBJ whole genome shotgun (WGS) entry which is preliminary data.</text>
</comment>
<evidence type="ECO:0000313" key="1">
    <source>
        <dbReference type="EMBL" id="POH28621.1"/>
    </source>
</evidence>
<gene>
    <name evidence="1" type="ORF">ATY31_18850</name>
</gene>
<dbReference type="Proteomes" id="UP000237511">
    <property type="component" value="Unassembled WGS sequence"/>
</dbReference>
<dbReference type="AlphaFoldDB" id="A0A2S3YKV7"/>
<protein>
    <submittedName>
        <fullName evidence="1">Uncharacterized protein</fullName>
    </submittedName>
</protein>
<dbReference type="EMBL" id="LODU01000047">
    <property type="protein sequence ID" value="POH28621.1"/>
    <property type="molecule type" value="Genomic_DNA"/>
</dbReference>
<proteinExistence type="predicted"/>
<sequence>MRGGARFSAHTALDPFAVQRHDDLVPIAGLVHEVGLGRSRFRILRTSLIDLIFEANSAMKGSSRRP</sequence>
<organism evidence="1 2">
    <name type="scientific">Sinorhizobium americanum</name>
    <dbReference type="NCBI Taxonomy" id="194963"/>
    <lineage>
        <taxon>Bacteria</taxon>
        <taxon>Pseudomonadati</taxon>
        <taxon>Pseudomonadota</taxon>
        <taxon>Alphaproteobacteria</taxon>
        <taxon>Hyphomicrobiales</taxon>
        <taxon>Rhizobiaceae</taxon>
        <taxon>Sinorhizobium/Ensifer group</taxon>
        <taxon>Sinorhizobium</taxon>
    </lineage>
</organism>